<dbReference type="RefSeq" id="XP_052941647.1">
    <property type="nucleotide sequence ID" value="XM_053091588.1"/>
</dbReference>
<gene>
    <name evidence="4" type="ORF">MKK02DRAFT_41501</name>
</gene>
<dbReference type="Proteomes" id="UP001164286">
    <property type="component" value="Unassembled WGS sequence"/>
</dbReference>
<name>A0AA38H0U4_9TREE</name>
<dbReference type="InterPro" id="IPR052479">
    <property type="entry name" value="GPI-anchor_Adhesion_Reg"/>
</dbReference>
<dbReference type="EMBL" id="JAKWFO010000016">
    <property type="protein sequence ID" value="KAI9631870.1"/>
    <property type="molecule type" value="Genomic_DNA"/>
</dbReference>
<dbReference type="AlphaFoldDB" id="A0AA38H0U4"/>
<keyword evidence="5" id="KW-1185">Reference proteome</keyword>
<dbReference type="PANTHER" id="PTHR35185:SF1">
    <property type="entry name" value="UPF0619 GPI-ANCHORED MEMBRANE PROTEIN C1322.10"/>
    <property type="match status" value="1"/>
</dbReference>
<evidence type="ECO:0000256" key="2">
    <source>
        <dbReference type="SAM" id="SignalP"/>
    </source>
</evidence>
<accession>A0AA38H0U4</accession>
<dbReference type="GeneID" id="77730793"/>
<sequence>MLAFALLPLLALSAMAIKVTVPNNSTGWTSTGPQMIMWDSVSTDPGNFTIQLISPNTPNAPTTLAKEVNTADGSYTYTPTSYVAVGQQYRVNFISTSSQAGILAQSDYFEVKQGDATASSSSSSASSASMSGASQSASATLSQISASGSSAAAAASSSRAAGQLTAGVSGAGVVAAALLAFFA</sequence>
<evidence type="ECO:0000313" key="5">
    <source>
        <dbReference type="Proteomes" id="UP001164286"/>
    </source>
</evidence>
<comment type="caution">
    <text evidence="4">The sequence shown here is derived from an EMBL/GenBank/DDBJ whole genome shotgun (WGS) entry which is preliminary data.</text>
</comment>
<dbReference type="Pfam" id="PF10342">
    <property type="entry name" value="Kre9_KNH"/>
    <property type="match status" value="1"/>
</dbReference>
<evidence type="ECO:0000259" key="3">
    <source>
        <dbReference type="Pfam" id="PF10342"/>
    </source>
</evidence>
<dbReference type="PANTHER" id="PTHR35185">
    <property type="entry name" value="SERINE/THREONINE-RICH PROTEIN ADG2-RELATED"/>
    <property type="match status" value="1"/>
</dbReference>
<protein>
    <submittedName>
        <fullName evidence="4">Ser-Thr-rich glycosyl-phosphatidyl-inositol-anchored membrane family-domain-containing protein</fullName>
    </submittedName>
</protein>
<reference evidence="4" key="1">
    <citation type="journal article" date="2022" name="G3 (Bethesda)">
        <title>High quality genome of the basidiomycete yeast Dioszegia hungarica PDD-24b-2 isolated from cloud water.</title>
        <authorList>
            <person name="Jarrige D."/>
            <person name="Haridas S."/>
            <person name="Bleykasten-Grosshans C."/>
            <person name="Joly M."/>
            <person name="Nadalig T."/>
            <person name="Sancelme M."/>
            <person name="Vuilleumier S."/>
            <person name="Grigoriev I.V."/>
            <person name="Amato P."/>
            <person name="Bringel F."/>
        </authorList>
    </citation>
    <scope>NUCLEOTIDE SEQUENCE</scope>
    <source>
        <strain evidence="4">PDD-24b-2</strain>
    </source>
</reference>
<dbReference type="InterPro" id="IPR018466">
    <property type="entry name" value="Kre9/Knh1-like_N"/>
</dbReference>
<evidence type="ECO:0000256" key="1">
    <source>
        <dbReference type="ARBA" id="ARBA00022729"/>
    </source>
</evidence>
<feature type="chain" id="PRO_5041382163" evidence="2">
    <location>
        <begin position="17"/>
        <end position="183"/>
    </location>
</feature>
<proteinExistence type="predicted"/>
<keyword evidence="1 2" id="KW-0732">Signal</keyword>
<organism evidence="4 5">
    <name type="scientific">Dioszegia hungarica</name>
    <dbReference type="NCBI Taxonomy" id="4972"/>
    <lineage>
        <taxon>Eukaryota</taxon>
        <taxon>Fungi</taxon>
        <taxon>Dikarya</taxon>
        <taxon>Basidiomycota</taxon>
        <taxon>Agaricomycotina</taxon>
        <taxon>Tremellomycetes</taxon>
        <taxon>Tremellales</taxon>
        <taxon>Bulleribasidiaceae</taxon>
        <taxon>Dioszegia</taxon>
    </lineage>
</organism>
<evidence type="ECO:0000313" key="4">
    <source>
        <dbReference type="EMBL" id="KAI9631870.1"/>
    </source>
</evidence>
<feature type="signal peptide" evidence="2">
    <location>
        <begin position="1"/>
        <end position="16"/>
    </location>
</feature>
<feature type="domain" description="Yeast cell wall synthesis Kre9/Knh1-like N-terminal" evidence="3">
    <location>
        <begin position="22"/>
        <end position="111"/>
    </location>
</feature>